<dbReference type="EMBL" id="CP015519">
    <property type="protein sequence ID" value="APG28015.1"/>
    <property type="molecule type" value="Genomic_DNA"/>
</dbReference>
<dbReference type="Gene3D" id="3.10.20.600">
    <property type="match status" value="1"/>
</dbReference>
<keyword evidence="4" id="KW-0408">Iron</keyword>
<dbReference type="InterPro" id="IPR037225">
    <property type="entry name" value="Nuo51_FMN-bd_sf"/>
</dbReference>
<dbReference type="Pfam" id="PF10531">
    <property type="entry name" value="SLBB"/>
    <property type="match status" value="1"/>
</dbReference>
<dbReference type="PROSITE" id="PS00645">
    <property type="entry name" value="COMPLEX1_51K_2"/>
    <property type="match status" value="1"/>
</dbReference>
<evidence type="ECO:0000259" key="6">
    <source>
        <dbReference type="SMART" id="SM00928"/>
    </source>
</evidence>
<dbReference type="SMART" id="SM00928">
    <property type="entry name" value="NADH_4Fe-4S"/>
    <property type="match status" value="1"/>
</dbReference>
<dbReference type="Pfam" id="PF10589">
    <property type="entry name" value="NADH_4Fe-4S"/>
    <property type="match status" value="1"/>
</dbReference>
<evidence type="ECO:0000256" key="2">
    <source>
        <dbReference type="ARBA" id="ARBA00022485"/>
    </source>
</evidence>
<keyword evidence="8" id="KW-1185">Reference proteome</keyword>
<dbReference type="SUPFAM" id="SSF142019">
    <property type="entry name" value="Nqo1 FMN-binding domain-like"/>
    <property type="match status" value="1"/>
</dbReference>
<dbReference type="PANTHER" id="PTHR43578:SF3">
    <property type="entry name" value="NADH-QUINONE OXIDOREDUCTASE SUBUNIT F"/>
    <property type="match status" value="1"/>
</dbReference>
<feature type="domain" description="NADH-ubiquinone oxidoreductase 51kDa subunit iron-sulphur binding" evidence="6">
    <location>
        <begin position="327"/>
        <end position="372"/>
    </location>
</feature>
<evidence type="ECO:0000313" key="8">
    <source>
        <dbReference type="Proteomes" id="UP000182517"/>
    </source>
</evidence>
<dbReference type="InterPro" id="IPR001949">
    <property type="entry name" value="NADH-UbQ_OxRdtase_51kDa_CS"/>
</dbReference>
<reference evidence="7 8" key="1">
    <citation type="journal article" date="2017" name="Genome Announc.">
        <title>Complete Genome Sequences of Two Acetylene-Fermenting Pelobacter acetylenicus Strains.</title>
        <authorList>
            <person name="Sutton J.M."/>
            <person name="Baesman S.M."/>
            <person name="Fierst J.L."/>
            <person name="Poret-Peterson A.T."/>
            <person name="Oremland R.S."/>
            <person name="Dunlap D.S."/>
            <person name="Akob D.M."/>
        </authorList>
    </citation>
    <scope>NUCLEOTIDE SEQUENCE [LARGE SCALE GENOMIC DNA]</scope>
    <source>
        <strain evidence="7 8">SFB93</strain>
    </source>
</reference>
<keyword evidence="3" id="KW-0479">Metal-binding</keyword>
<sequence length="423" mass="46290">MSQLLFKNRRPDHTVLLDEYRQNGGYQGLEKALREMQPAQIRDEVKASGLRGRGGAGFSTGLKWSFFPFDAEGDKYLVCNGDEMEPGTFKDRQLLEADPHQLVEGMALSAYALNINTGYIFLRYAYNQCYTNLLQAIADAKQAGLLGRNILGSEFSFELHVHRSAGRYICGEETALLNGLEGKRPNPRSKPPFPAIKGLFAKPTVLNNIETLANIPHIINGGAQWFSDLALTEEGAGTKLYGLAGHLNNPGCVELPMGITLGELVEEHGGGVWLGRKFKACLPGGASTPYLTADHFDVAMDYNPLEAVKTRLGTGGLVVFDDQTCMVAATLNLMRFFARESCGWCTPCRDGLPMVCWVLEKIESGQGTVDDVTMLKELLGHINGRSFCALALGAMGPVDGLLRLFEEEVLDHVKKGRCPLQKS</sequence>
<dbReference type="PANTHER" id="PTHR43578">
    <property type="entry name" value="NADH-QUINONE OXIDOREDUCTASE SUBUNIT F"/>
    <property type="match status" value="1"/>
</dbReference>
<dbReference type="InterPro" id="IPR037207">
    <property type="entry name" value="Nuop51_4Fe4S-bd_sf"/>
</dbReference>
<dbReference type="Proteomes" id="UP000182517">
    <property type="component" value="Chromosome"/>
</dbReference>
<dbReference type="GO" id="GO:0010181">
    <property type="term" value="F:FMN binding"/>
    <property type="evidence" value="ECO:0007669"/>
    <property type="project" value="InterPro"/>
</dbReference>
<evidence type="ECO:0000313" key="7">
    <source>
        <dbReference type="EMBL" id="APG28015.1"/>
    </source>
</evidence>
<dbReference type="OrthoDB" id="9805533at2"/>
<dbReference type="Gene3D" id="1.20.1440.230">
    <property type="entry name" value="NADH-ubiquinone oxidoreductase 51kDa subunit, iron-sulphur binding domain"/>
    <property type="match status" value="1"/>
</dbReference>
<dbReference type="FunFam" id="3.40.50.11540:FF:000001">
    <property type="entry name" value="NADH dehydrogenase [ubiquinone] flavoprotein 1, mitochondrial"/>
    <property type="match status" value="1"/>
</dbReference>
<dbReference type="InterPro" id="IPR019554">
    <property type="entry name" value="Soluble_ligand-bd"/>
</dbReference>
<dbReference type="GO" id="GO:0051539">
    <property type="term" value="F:4 iron, 4 sulfur cluster binding"/>
    <property type="evidence" value="ECO:0007669"/>
    <property type="project" value="UniProtKB-KW"/>
</dbReference>
<name>A0A1L3GQ39_9BACT</name>
<keyword evidence="2" id="KW-0004">4Fe-4S</keyword>
<dbReference type="GO" id="GO:0046872">
    <property type="term" value="F:metal ion binding"/>
    <property type="evidence" value="ECO:0007669"/>
    <property type="project" value="UniProtKB-KW"/>
</dbReference>
<dbReference type="Pfam" id="PF01512">
    <property type="entry name" value="Complex1_51K"/>
    <property type="match status" value="1"/>
</dbReference>
<evidence type="ECO:0000256" key="1">
    <source>
        <dbReference type="ARBA" id="ARBA00007523"/>
    </source>
</evidence>
<dbReference type="InterPro" id="IPR011538">
    <property type="entry name" value="Nuo51_FMN-bd"/>
</dbReference>
<gene>
    <name evidence="7" type="ORF">A7E78_09315</name>
</gene>
<dbReference type="KEGG" id="pef:A7E78_09315"/>
<dbReference type="InterPro" id="IPR019575">
    <property type="entry name" value="Nuop51_4Fe4S-bd"/>
</dbReference>
<keyword evidence="5" id="KW-0411">Iron-sulfur</keyword>
<accession>A0A1L3GQ39</accession>
<dbReference type="STRING" id="1842532.A7E78_09315"/>
<dbReference type="NCBIfam" id="NF010120">
    <property type="entry name" value="PRK13596.1"/>
    <property type="match status" value="1"/>
</dbReference>
<dbReference type="Gene3D" id="6.10.250.1450">
    <property type="match status" value="1"/>
</dbReference>
<dbReference type="SUPFAM" id="SSF142984">
    <property type="entry name" value="Nqo1 middle domain-like"/>
    <property type="match status" value="1"/>
</dbReference>
<dbReference type="Gene3D" id="3.40.50.11540">
    <property type="entry name" value="NADH-ubiquinone oxidoreductase 51kDa subunit"/>
    <property type="match status" value="1"/>
</dbReference>
<evidence type="ECO:0000256" key="5">
    <source>
        <dbReference type="ARBA" id="ARBA00023014"/>
    </source>
</evidence>
<dbReference type="RefSeq" id="WP_072283976.1">
    <property type="nucleotide sequence ID" value="NZ_CP015519.1"/>
</dbReference>
<protein>
    <submittedName>
        <fullName evidence="7">NADH-quinone oxidoreductase subunit F</fullName>
    </submittedName>
</protein>
<dbReference type="GO" id="GO:0008137">
    <property type="term" value="F:NADH dehydrogenase (ubiquinone) activity"/>
    <property type="evidence" value="ECO:0007669"/>
    <property type="project" value="InterPro"/>
</dbReference>
<dbReference type="SUPFAM" id="SSF140490">
    <property type="entry name" value="Nqo1C-terminal domain-like"/>
    <property type="match status" value="1"/>
</dbReference>
<comment type="similarity">
    <text evidence="1">Belongs to the complex I 51 kDa subunit family.</text>
</comment>
<evidence type="ECO:0000256" key="3">
    <source>
        <dbReference type="ARBA" id="ARBA00022723"/>
    </source>
</evidence>
<organism evidence="7 8">
    <name type="scientific">Syntrophotalea acetylenivorans</name>
    <dbReference type="NCBI Taxonomy" id="1842532"/>
    <lineage>
        <taxon>Bacteria</taxon>
        <taxon>Pseudomonadati</taxon>
        <taxon>Thermodesulfobacteriota</taxon>
        <taxon>Desulfuromonadia</taxon>
        <taxon>Desulfuromonadales</taxon>
        <taxon>Syntrophotaleaceae</taxon>
        <taxon>Syntrophotalea</taxon>
    </lineage>
</organism>
<proteinExistence type="inferred from homology"/>
<evidence type="ECO:0000256" key="4">
    <source>
        <dbReference type="ARBA" id="ARBA00023004"/>
    </source>
</evidence>
<dbReference type="FunFam" id="1.20.1440.230:FF:000001">
    <property type="entry name" value="Mitochondrial NADH dehydrogenase flavoprotein 1"/>
    <property type="match status" value="1"/>
</dbReference>
<dbReference type="AlphaFoldDB" id="A0A1L3GQ39"/>